<evidence type="ECO:0000313" key="2">
    <source>
        <dbReference type="Proteomes" id="UP001314170"/>
    </source>
</evidence>
<dbReference type="Proteomes" id="UP001314170">
    <property type="component" value="Unassembled WGS sequence"/>
</dbReference>
<evidence type="ECO:0000313" key="1">
    <source>
        <dbReference type="EMBL" id="CAK7349619.1"/>
    </source>
</evidence>
<dbReference type="AlphaFoldDB" id="A0AAV1SDX8"/>
<reference evidence="1 2" key="1">
    <citation type="submission" date="2024-01" db="EMBL/GenBank/DDBJ databases">
        <authorList>
            <person name="Waweru B."/>
        </authorList>
    </citation>
    <scope>NUCLEOTIDE SEQUENCE [LARGE SCALE GENOMIC DNA]</scope>
</reference>
<organism evidence="1 2">
    <name type="scientific">Dovyalis caffra</name>
    <dbReference type="NCBI Taxonomy" id="77055"/>
    <lineage>
        <taxon>Eukaryota</taxon>
        <taxon>Viridiplantae</taxon>
        <taxon>Streptophyta</taxon>
        <taxon>Embryophyta</taxon>
        <taxon>Tracheophyta</taxon>
        <taxon>Spermatophyta</taxon>
        <taxon>Magnoliopsida</taxon>
        <taxon>eudicotyledons</taxon>
        <taxon>Gunneridae</taxon>
        <taxon>Pentapetalae</taxon>
        <taxon>rosids</taxon>
        <taxon>fabids</taxon>
        <taxon>Malpighiales</taxon>
        <taxon>Salicaceae</taxon>
        <taxon>Flacourtieae</taxon>
        <taxon>Dovyalis</taxon>
    </lineage>
</organism>
<dbReference type="EMBL" id="CAWUPB010001176">
    <property type="protein sequence ID" value="CAK7349619.1"/>
    <property type="molecule type" value="Genomic_DNA"/>
</dbReference>
<proteinExistence type="predicted"/>
<comment type="caution">
    <text evidence="1">The sequence shown here is derived from an EMBL/GenBank/DDBJ whole genome shotgun (WGS) entry which is preliminary data.</text>
</comment>
<evidence type="ECO:0008006" key="3">
    <source>
        <dbReference type="Google" id="ProtNLM"/>
    </source>
</evidence>
<dbReference type="InterPro" id="IPR008978">
    <property type="entry name" value="HSP20-like_chaperone"/>
</dbReference>
<keyword evidence="2" id="KW-1185">Reference proteome</keyword>
<accession>A0AAV1SDX8</accession>
<name>A0AAV1SDX8_9ROSI</name>
<gene>
    <name evidence="1" type="ORF">DCAF_LOCUS22339</name>
</gene>
<dbReference type="SUPFAM" id="SSF49764">
    <property type="entry name" value="HSP20-like chaperones"/>
    <property type="match status" value="1"/>
</dbReference>
<protein>
    <recommendedName>
        <fullName evidence="3">SHSP domain-containing protein</fullName>
    </recommendedName>
</protein>
<sequence length="75" mass="8589">MPRLKSGDIKFKWRMTICSVISGERKHGEEKERAKYNANIDAISAVREDGFFTITIEKLPPPESEKPKNIKVNIT</sequence>